<dbReference type="GO" id="GO:0034553">
    <property type="term" value="P:mitochondrial respiratory chain complex II assembly"/>
    <property type="evidence" value="ECO:0007669"/>
    <property type="project" value="TreeGrafter"/>
</dbReference>
<dbReference type="AlphaFoldDB" id="A0A0C9VK66"/>
<evidence type="ECO:0000256" key="2">
    <source>
        <dbReference type="ARBA" id="ARBA00022170"/>
    </source>
</evidence>
<protein>
    <recommendedName>
        <fullName evidence="2">Succinate dehydrogenase assembly factor 4, mitochondrial</fullName>
    </recommendedName>
</protein>
<dbReference type="HOGENOM" id="CLU_101052_2_0_1"/>
<dbReference type="PANTHER" id="PTHR28524">
    <property type="entry name" value="SUCCINATE DEHYDROGENASE ASSEMBLY FACTOR 4, MITOCHONDRIAL"/>
    <property type="match status" value="1"/>
</dbReference>
<feature type="non-terminal residue" evidence="4">
    <location>
        <position position="1"/>
    </location>
</feature>
<feature type="compositionally biased region" description="Basic and acidic residues" evidence="3">
    <location>
        <begin position="13"/>
        <end position="23"/>
    </location>
</feature>
<dbReference type="EMBL" id="KN837133">
    <property type="protein sequence ID" value="KIJ42032.1"/>
    <property type="molecule type" value="Genomic_DNA"/>
</dbReference>
<gene>
    <name evidence="4" type="ORF">M422DRAFT_141043</name>
</gene>
<proteinExistence type="inferred from homology"/>
<accession>A0A0C9VK66</accession>
<sequence>PFAQPGPPPLSPKEQREWEEQIRRRQQPLANITEAEENLQLHPDARKPVQPDFEGDANPKTGEVGGPKKEPLQWGAQGEWTYGGRSTDF</sequence>
<organism evidence="4 5">
    <name type="scientific">Sphaerobolus stellatus (strain SS14)</name>
    <dbReference type="NCBI Taxonomy" id="990650"/>
    <lineage>
        <taxon>Eukaryota</taxon>
        <taxon>Fungi</taxon>
        <taxon>Dikarya</taxon>
        <taxon>Basidiomycota</taxon>
        <taxon>Agaricomycotina</taxon>
        <taxon>Agaricomycetes</taxon>
        <taxon>Phallomycetidae</taxon>
        <taxon>Geastrales</taxon>
        <taxon>Sphaerobolaceae</taxon>
        <taxon>Sphaerobolus</taxon>
    </lineage>
</organism>
<dbReference type="GO" id="GO:0005739">
    <property type="term" value="C:mitochondrion"/>
    <property type="evidence" value="ECO:0007669"/>
    <property type="project" value="TreeGrafter"/>
</dbReference>
<dbReference type="Proteomes" id="UP000054279">
    <property type="component" value="Unassembled WGS sequence"/>
</dbReference>
<feature type="compositionally biased region" description="Pro residues" evidence="3">
    <location>
        <begin position="1"/>
        <end position="11"/>
    </location>
</feature>
<evidence type="ECO:0000313" key="5">
    <source>
        <dbReference type="Proteomes" id="UP000054279"/>
    </source>
</evidence>
<comment type="similarity">
    <text evidence="1">Belongs to the SDHAF4 family.</text>
</comment>
<dbReference type="InterPro" id="IPR012875">
    <property type="entry name" value="SDHF4"/>
</dbReference>
<dbReference type="OrthoDB" id="201362at2759"/>
<feature type="region of interest" description="Disordered" evidence="3">
    <location>
        <begin position="1"/>
        <end position="89"/>
    </location>
</feature>
<name>A0A0C9VK66_SPHS4</name>
<evidence type="ECO:0000313" key="4">
    <source>
        <dbReference type="EMBL" id="KIJ42032.1"/>
    </source>
</evidence>
<dbReference type="Pfam" id="PF07896">
    <property type="entry name" value="DUF1674"/>
    <property type="match status" value="1"/>
</dbReference>
<reference evidence="4 5" key="1">
    <citation type="submission" date="2014-06" db="EMBL/GenBank/DDBJ databases">
        <title>Evolutionary Origins and Diversification of the Mycorrhizal Mutualists.</title>
        <authorList>
            <consortium name="DOE Joint Genome Institute"/>
            <consortium name="Mycorrhizal Genomics Consortium"/>
            <person name="Kohler A."/>
            <person name="Kuo A."/>
            <person name="Nagy L.G."/>
            <person name="Floudas D."/>
            <person name="Copeland A."/>
            <person name="Barry K.W."/>
            <person name="Cichocki N."/>
            <person name="Veneault-Fourrey C."/>
            <person name="LaButti K."/>
            <person name="Lindquist E.A."/>
            <person name="Lipzen A."/>
            <person name="Lundell T."/>
            <person name="Morin E."/>
            <person name="Murat C."/>
            <person name="Riley R."/>
            <person name="Ohm R."/>
            <person name="Sun H."/>
            <person name="Tunlid A."/>
            <person name="Henrissat B."/>
            <person name="Grigoriev I.V."/>
            <person name="Hibbett D.S."/>
            <person name="Martin F."/>
        </authorList>
    </citation>
    <scope>NUCLEOTIDE SEQUENCE [LARGE SCALE GENOMIC DNA]</scope>
    <source>
        <strain evidence="4 5">SS14</strain>
    </source>
</reference>
<keyword evidence="5" id="KW-1185">Reference proteome</keyword>
<dbReference type="PANTHER" id="PTHR28524:SF3">
    <property type="entry name" value="SUCCINATE DEHYDROGENASE ASSEMBLY FACTOR 4, MITOCHONDRIAL"/>
    <property type="match status" value="1"/>
</dbReference>
<feature type="non-terminal residue" evidence="4">
    <location>
        <position position="89"/>
    </location>
</feature>
<evidence type="ECO:0000256" key="3">
    <source>
        <dbReference type="SAM" id="MobiDB-lite"/>
    </source>
</evidence>
<evidence type="ECO:0000256" key="1">
    <source>
        <dbReference type="ARBA" id="ARBA00005701"/>
    </source>
</evidence>